<dbReference type="OrthoDB" id="2094445at2759"/>
<evidence type="ECO:0000313" key="6">
    <source>
        <dbReference type="Proteomes" id="UP000193218"/>
    </source>
</evidence>
<dbReference type="GeneID" id="33560367"/>
<evidence type="ECO:0000256" key="4">
    <source>
        <dbReference type="SAM" id="MobiDB-lite"/>
    </source>
</evidence>
<proteinExistence type="predicted"/>
<dbReference type="GO" id="GO:0015986">
    <property type="term" value="P:proton motive force-driven ATP synthesis"/>
    <property type="evidence" value="ECO:0007669"/>
    <property type="project" value="TreeGrafter"/>
</dbReference>
<keyword evidence="6" id="KW-1185">Reference proteome</keyword>
<dbReference type="AlphaFoldDB" id="A0A1Y1UAM6"/>
<dbReference type="Proteomes" id="UP000193218">
    <property type="component" value="Unassembled WGS sequence"/>
</dbReference>
<dbReference type="PANTHER" id="PTHR28074">
    <property type="entry name" value="ATP SYNTHASE SUBUNIT K, MITOCHONDRIAL"/>
    <property type="match status" value="1"/>
</dbReference>
<dbReference type="EMBL" id="NBSH01000012">
    <property type="protein sequence ID" value="ORX35098.1"/>
    <property type="molecule type" value="Genomic_DNA"/>
</dbReference>
<gene>
    <name evidence="5" type="ORF">BD324DRAFT_652813</name>
</gene>
<keyword evidence="2" id="KW-0496">Mitochondrion</keyword>
<evidence type="ECO:0000256" key="3">
    <source>
        <dbReference type="ARBA" id="ARBA00023136"/>
    </source>
</evidence>
<protein>
    <submittedName>
        <fullName evidence="5">Uncharacterized protein</fullName>
    </submittedName>
</protein>
<feature type="compositionally biased region" description="Low complexity" evidence="4">
    <location>
        <begin position="35"/>
        <end position="52"/>
    </location>
</feature>
<evidence type="ECO:0000313" key="5">
    <source>
        <dbReference type="EMBL" id="ORX35098.1"/>
    </source>
</evidence>
<dbReference type="RefSeq" id="XP_021869314.1">
    <property type="nucleotide sequence ID" value="XM_022018558.1"/>
</dbReference>
<comment type="subcellular location">
    <subcellularLocation>
        <location evidence="1">Mitochondrion membrane</location>
    </subcellularLocation>
</comment>
<feature type="compositionally biased region" description="Polar residues" evidence="4">
    <location>
        <begin position="53"/>
        <end position="62"/>
    </location>
</feature>
<evidence type="ECO:0000256" key="2">
    <source>
        <dbReference type="ARBA" id="ARBA00023128"/>
    </source>
</evidence>
<name>A0A1Y1UAM6_9TREE</name>
<dbReference type="InterPro" id="IPR021278">
    <property type="entry name" value="ATP19"/>
</dbReference>
<keyword evidence="3" id="KW-0472">Membrane</keyword>
<feature type="region of interest" description="Disordered" evidence="4">
    <location>
        <begin position="35"/>
        <end position="62"/>
    </location>
</feature>
<dbReference type="InParanoid" id="A0A1Y1UAM6"/>
<comment type="caution">
    <text evidence="5">The sequence shown here is derived from an EMBL/GenBank/DDBJ whole genome shotgun (WGS) entry which is preliminary data.</text>
</comment>
<organism evidence="5 6">
    <name type="scientific">Kockovaella imperatae</name>
    <dbReference type="NCBI Taxonomy" id="4999"/>
    <lineage>
        <taxon>Eukaryota</taxon>
        <taxon>Fungi</taxon>
        <taxon>Dikarya</taxon>
        <taxon>Basidiomycota</taxon>
        <taxon>Agaricomycotina</taxon>
        <taxon>Tremellomycetes</taxon>
        <taxon>Tremellales</taxon>
        <taxon>Cuniculitremaceae</taxon>
        <taxon>Kockovaella</taxon>
    </lineage>
</organism>
<dbReference type="Pfam" id="PF11022">
    <property type="entry name" value="ATP19"/>
    <property type="match status" value="1"/>
</dbReference>
<sequence length="85" mass="8915">MSYVIAGKSIKNEYLALGTILLTGGGAYAYKASQSSKPVVPKPAAASSSSSSNTDSDLGITTDSKDELDFIRQFVADAEKEGKKH</sequence>
<dbReference type="PANTHER" id="PTHR28074:SF1">
    <property type="entry name" value="ATP SYNTHASE SUBUNIT K, MITOCHONDRIAL"/>
    <property type="match status" value="1"/>
</dbReference>
<dbReference type="STRING" id="4999.A0A1Y1UAM6"/>
<reference evidence="5 6" key="1">
    <citation type="submission" date="2017-03" db="EMBL/GenBank/DDBJ databases">
        <title>Widespread Adenine N6-methylation of Active Genes in Fungi.</title>
        <authorList>
            <consortium name="DOE Joint Genome Institute"/>
            <person name="Mondo S.J."/>
            <person name="Dannebaum R.O."/>
            <person name="Kuo R.C."/>
            <person name="Louie K.B."/>
            <person name="Bewick A.J."/>
            <person name="Labutti K."/>
            <person name="Haridas S."/>
            <person name="Kuo A."/>
            <person name="Salamov A."/>
            <person name="Ahrendt S.R."/>
            <person name="Lau R."/>
            <person name="Bowen B.P."/>
            <person name="Lipzen A."/>
            <person name="Sullivan W."/>
            <person name="Andreopoulos W.B."/>
            <person name="Clum A."/>
            <person name="Lindquist E."/>
            <person name="Daum C."/>
            <person name="Northen T.R."/>
            <person name="Ramamoorthy G."/>
            <person name="Schmitz R.J."/>
            <person name="Gryganskyi A."/>
            <person name="Culley D."/>
            <person name="Magnuson J."/>
            <person name="James T.Y."/>
            <person name="O'Malley M.A."/>
            <person name="Stajich J.E."/>
            <person name="Spatafora J.W."/>
            <person name="Visel A."/>
            <person name="Grigoriev I.V."/>
        </authorList>
    </citation>
    <scope>NUCLEOTIDE SEQUENCE [LARGE SCALE GENOMIC DNA]</scope>
    <source>
        <strain evidence="5 6">NRRL Y-17943</strain>
    </source>
</reference>
<evidence type="ECO:0000256" key="1">
    <source>
        <dbReference type="ARBA" id="ARBA00004325"/>
    </source>
</evidence>
<accession>A0A1Y1UAM6</accession>
<dbReference type="GO" id="GO:0031966">
    <property type="term" value="C:mitochondrial membrane"/>
    <property type="evidence" value="ECO:0007669"/>
    <property type="project" value="UniProtKB-SubCell"/>
</dbReference>